<dbReference type="EMBL" id="FOYX01000003">
    <property type="protein sequence ID" value="SFR82812.1"/>
    <property type="molecule type" value="Genomic_DNA"/>
</dbReference>
<sequence>MGLDWKPLNKPKKGMENEFKDLFEILDGRKKTKLSFFDKIRGKKNYNETEVQNRFFEISTTPYETLNAPRVGFDTKATEWAKESFENRTDKGQNLEEFMKEMYGYWVVDLVELHDGIPTYIALHDEAHVFRGKFLDDCEKIMGPELFDEAYSSKLSEEAIDYGNRILSLANTYARENNLEHLRDVRNPPDADELSPESLVHILYSSAKWVKWWGERGHGYEAYF</sequence>
<organism evidence="1 2">
    <name type="scientific">Maribacter stanieri</name>
    <dbReference type="NCBI Taxonomy" id="440514"/>
    <lineage>
        <taxon>Bacteria</taxon>
        <taxon>Pseudomonadati</taxon>
        <taxon>Bacteroidota</taxon>
        <taxon>Flavobacteriia</taxon>
        <taxon>Flavobacteriales</taxon>
        <taxon>Flavobacteriaceae</taxon>
        <taxon>Maribacter</taxon>
    </lineage>
</organism>
<dbReference type="STRING" id="440514.SAMN04488010_3083"/>
<dbReference type="AlphaFoldDB" id="A0A1I6JV03"/>
<keyword evidence="2" id="KW-1185">Reference proteome</keyword>
<gene>
    <name evidence="1" type="ORF">SAMN04488010_3083</name>
</gene>
<protein>
    <submittedName>
        <fullName evidence="1">Uncharacterized protein</fullName>
    </submittedName>
</protein>
<dbReference type="RefSeq" id="WP_091904209.1">
    <property type="nucleotide sequence ID" value="NZ_FOYX01000003.1"/>
</dbReference>
<evidence type="ECO:0000313" key="1">
    <source>
        <dbReference type="EMBL" id="SFR82812.1"/>
    </source>
</evidence>
<evidence type="ECO:0000313" key="2">
    <source>
        <dbReference type="Proteomes" id="UP000199462"/>
    </source>
</evidence>
<dbReference type="Proteomes" id="UP000199462">
    <property type="component" value="Unassembled WGS sequence"/>
</dbReference>
<reference evidence="2" key="1">
    <citation type="submission" date="2016-10" db="EMBL/GenBank/DDBJ databases">
        <authorList>
            <person name="Varghese N."/>
            <person name="Submissions S."/>
        </authorList>
    </citation>
    <scope>NUCLEOTIDE SEQUENCE [LARGE SCALE GENOMIC DNA]</scope>
    <source>
        <strain evidence="2">DSM 19891</strain>
    </source>
</reference>
<accession>A0A1I6JV03</accession>
<proteinExistence type="predicted"/>
<name>A0A1I6JV03_9FLAO</name>